<dbReference type="OrthoDB" id="425753at2"/>
<dbReference type="STRING" id="316055.RPE_0134"/>
<dbReference type="Pfam" id="PF01724">
    <property type="entry name" value="DUF29"/>
    <property type="match status" value="1"/>
</dbReference>
<dbReference type="PANTHER" id="PTHR34235:SF1">
    <property type="entry name" value="SLR0416 PROTEIN"/>
    <property type="match status" value="1"/>
</dbReference>
<dbReference type="AlphaFoldDB" id="Q07VD9"/>
<dbReference type="KEGG" id="rpe:RPE_0134"/>
<dbReference type="eggNOG" id="COG0639">
    <property type="taxonomic scope" value="Bacteria"/>
</dbReference>
<organism evidence="1">
    <name type="scientific">Rhodopseudomonas palustris (strain BisA53)</name>
    <dbReference type="NCBI Taxonomy" id="316055"/>
    <lineage>
        <taxon>Bacteria</taxon>
        <taxon>Pseudomonadati</taxon>
        <taxon>Pseudomonadota</taxon>
        <taxon>Alphaproteobacteria</taxon>
        <taxon>Hyphomicrobiales</taxon>
        <taxon>Nitrobacteraceae</taxon>
        <taxon>Rhodopseudomonas</taxon>
    </lineage>
</organism>
<dbReference type="EMBL" id="CP000463">
    <property type="protein sequence ID" value="ABJ04095.1"/>
    <property type="molecule type" value="Genomic_DNA"/>
</dbReference>
<dbReference type="InterPro" id="IPR002636">
    <property type="entry name" value="DUF29"/>
</dbReference>
<gene>
    <name evidence="1" type="ordered locus">RPE_0134</name>
</gene>
<sequence length="164" mass="19081">MTTSSKARSASNAPVPAPARYEDDLYGWVEDQIQLLRANEVGSIDASHITQELTDLGRSEFNRLVSTVRIILLHLLKWDHQPERRSRSWATSIAEHRDRIEYQLRDTPSLQPRFPDVIREAYRFARRAAARETQLSEETFPETCPYAWDDITLRPMTRDDSNPR</sequence>
<name>Q07VD9_RHOP5</name>
<dbReference type="HOGENOM" id="CLU_116670_0_1_5"/>
<proteinExistence type="predicted"/>
<evidence type="ECO:0008006" key="2">
    <source>
        <dbReference type="Google" id="ProtNLM"/>
    </source>
</evidence>
<dbReference type="Gene3D" id="1.20.1220.20">
    <property type="entry name" value="Uncharcterised protein PF01724"/>
    <property type="match status" value="1"/>
</dbReference>
<evidence type="ECO:0000313" key="1">
    <source>
        <dbReference type="EMBL" id="ABJ04095.1"/>
    </source>
</evidence>
<accession>Q07VD9</accession>
<reference evidence="1" key="1">
    <citation type="submission" date="2006-09" db="EMBL/GenBank/DDBJ databases">
        <title>Complete sequence of Rhodopseudomonas palustris BisA53.</title>
        <authorList>
            <consortium name="US DOE Joint Genome Institute"/>
            <person name="Copeland A."/>
            <person name="Lucas S."/>
            <person name="Lapidus A."/>
            <person name="Barry K."/>
            <person name="Detter J.C."/>
            <person name="Glavina del Rio T."/>
            <person name="Hammon N."/>
            <person name="Israni S."/>
            <person name="Dalin E."/>
            <person name="Tice H."/>
            <person name="Pitluck S."/>
            <person name="Chain P."/>
            <person name="Malfatti S."/>
            <person name="Shin M."/>
            <person name="Vergez L."/>
            <person name="Schmutz J."/>
            <person name="Larimer F."/>
            <person name="Land M."/>
            <person name="Hauser L."/>
            <person name="Pelletier D.A."/>
            <person name="Kyrpides N."/>
            <person name="Kim E."/>
            <person name="Harwood C.S."/>
            <person name="Oda Y."/>
            <person name="Richardson P."/>
        </authorList>
    </citation>
    <scope>NUCLEOTIDE SEQUENCE [LARGE SCALE GENOMIC DNA]</scope>
    <source>
        <strain evidence="1">BisA53</strain>
    </source>
</reference>
<protein>
    <recommendedName>
        <fullName evidence="2">DUF29 domain-containing protein</fullName>
    </recommendedName>
</protein>
<dbReference type="PANTHER" id="PTHR34235">
    <property type="entry name" value="SLR1203 PROTEIN-RELATED"/>
    <property type="match status" value="1"/>
</dbReference>